<protein>
    <submittedName>
        <fullName evidence="2">Uncharacterized protein</fullName>
    </submittedName>
</protein>
<proteinExistence type="predicted"/>
<evidence type="ECO:0000313" key="3">
    <source>
        <dbReference type="Proteomes" id="UP001152888"/>
    </source>
</evidence>
<sequence length="91" mass="9722">MSNCTFLSLAPLAVTEAALPPPLPSSTSLPKFLSSVCLISAPIKESIPRSANEALPATVEASLIPGKEYSNIVIGRFQKDIQIRLSTRDQL</sequence>
<feature type="signal peptide" evidence="1">
    <location>
        <begin position="1"/>
        <end position="17"/>
    </location>
</feature>
<dbReference type="AlphaFoldDB" id="A0A9P0JRQ8"/>
<keyword evidence="1" id="KW-0732">Signal</keyword>
<dbReference type="Proteomes" id="UP001152888">
    <property type="component" value="Unassembled WGS sequence"/>
</dbReference>
<accession>A0A9P0JRQ8</accession>
<comment type="caution">
    <text evidence="2">The sequence shown here is derived from an EMBL/GenBank/DDBJ whole genome shotgun (WGS) entry which is preliminary data.</text>
</comment>
<reference evidence="2" key="1">
    <citation type="submission" date="2022-03" db="EMBL/GenBank/DDBJ databases">
        <authorList>
            <person name="Sayadi A."/>
        </authorList>
    </citation>
    <scope>NUCLEOTIDE SEQUENCE</scope>
</reference>
<evidence type="ECO:0000256" key="1">
    <source>
        <dbReference type="SAM" id="SignalP"/>
    </source>
</evidence>
<keyword evidence="3" id="KW-1185">Reference proteome</keyword>
<organism evidence="2 3">
    <name type="scientific">Acanthoscelides obtectus</name>
    <name type="common">Bean weevil</name>
    <name type="synonym">Bruchus obtectus</name>
    <dbReference type="NCBI Taxonomy" id="200917"/>
    <lineage>
        <taxon>Eukaryota</taxon>
        <taxon>Metazoa</taxon>
        <taxon>Ecdysozoa</taxon>
        <taxon>Arthropoda</taxon>
        <taxon>Hexapoda</taxon>
        <taxon>Insecta</taxon>
        <taxon>Pterygota</taxon>
        <taxon>Neoptera</taxon>
        <taxon>Endopterygota</taxon>
        <taxon>Coleoptera</taxon>
        <taxon>Polyphaga</taxon>
        <taxon>Cucujiformia</taxon>
        <taxon>Chrysomeloidea</taxon>
        <taxon>Chrysomelidae</taxon>
        <taxon>Bruchinae</taxon>
        <taxon>Bruchini</taxon>
        <taxon>Acanthoscelides</taxon>
    </lineage>
</organism>
<name>A0A9P0JRQ8_ACAOB</name>
<evidence type="ECO:0000313" key="2">
    <source>
        <dbReference type="EMBL" id="CAH1958956.1"/>
    </source>
</evidence>
<dbReference type="EMBL" id="CAKOFQ010006679">
    <property type="protein sequence ID" value="CAH1958956.1"/>
    <property type="molecule type" value="Genomic_DNA"/>
</dbReference>
<gene>
    <name evidence="2" type="ORF">ACAOBT_LOCUS2938</name>
</gene>
<feature type="chain" id="PRO_5040403607" evidence="1">
    <location>
        <begin position="18"/>
        <end position="91"/>
    </location>
</feature>